<keyword evidence="1" id="KW-0378">Hydrolase</keyword>
<dbReference type="RefSeq" id="YP_009151680.1">
    <property type="nucleotide sequence ID" value="NC_027374.1"/>
</dbReference>
<dbReference type="Gene3D" id="1.10.10.10">
    <property type="entry name" value="Winged helix-like DNA-binding domain superfamily/Winged helix DNA-binding domain"/>
    <property type="match status" value="3"/>
</dbReference>
<protein>
    <submittedName>
        <fullName evidence="1">Homing endonuclease</fullName>
    </submittedName>
</protein>
<dbReference type="KEGG" id="vg:24608092"/>
<reference evidence="1 2" key="1">
    <citation type="submission" date="2014-07" db="EMBL/GenBank/DDBJ databases">
        <title>Complete Genome of Bacillus megaterium Myophage Moonbeam.</title>
        <authorList>
            <person name="Cadungog J.N."/>
            <person name="Khatemi B.E."/>
            <person name="Hernandez A.C."/>
            <person name="Everett G.F.K."/>
        </authorList>
    </citation>
    <scope>NUCLEOTIDE SEQUENCE [LARGE SCALE GENOMIC DNA]</scope>
</reference>
<dbReference type="InterPro" id="IPR003647">
    <property type="entry name" value="Intron_nuc_1_rpt"/>
</dbReference>
<dbReference type="GO" id="GO:0004519">
    <property type="term" value="F:endonuclease activity"/>
    <property type="evidence" value="ECO:0007669"/>
    <property type="project" value="UniProtKB-KW"/>
</dbReference>
<dbReference type="Proteomes" id="UP000030207">
    <property type="component" value="Segment"/>
</dbReference>
<dbReference type="GeneID" id="24608092"/>
<organism evidence="1 2">
    <name type="scientific">Bacillus phage Moonbeam</name>
    <dbReference type="NCBI Taxonomy" id="1540091"/>
    <lineage>
        <taxon>Viruses</taxon>
        <taxon>Duplodnaviria</taxon>
        <taxon>Heunggongvirae</taxon>
        <taxon>Uroviricota</taxon>
        <taxon>Caudoviricetes</taxon>
        <taxon>Herelleviridae</taxon>
        <taxon>Bastillevirinae</taxon>
        <taxon>Moonbeamvirus</taxon>
        <taxon>Moonbeamvirus moonbeam</taxon>
    </lineage>
</organism>
<dbReference type="OrthoDB" id="16085at10239"/>
<dbReference type="InterPro" id="IPR036388">
    <property type="entry name" value="WH-like_DNA-bd_sf"/>
</dbReference>
<keyword evidence="2" id="KW-1185">Reference proteome</keyword>
<keyword evidence="1" id="KW-0255">Endonuclease</keyword>
<name>A0A0A0RN70_9CAUD</name>
<sequence length="300" mass="34941">MIIPKEERSHSNYFYRKLYRVWWHITQRCYKESAHDYVYYGAKGVHMCDKWKDLDGFFDDVDKVPGWDKAAFLAGELVLDKDLKIRGNKCYGPEGCQWVSPGENASYIPSKMKDIVALSPEGQLYEFFNMAHFAEEHGLNTTPMKRCLDNDLDQHHGWQFCYKKDYQEGVFKTYEELYPVVVAMDTKGEIFKFKNPQEAANHIINGYAGNISEALQGKKKHVKGWQVCYLSTYYEGKFTDPSKLKNVSGKMTLAIDPKGNTYTFTNRVEFSKEHGIDSRRIGECVNGKRNEYRGWKFELI</sequence>
<keyword evidence="1" id="KW-0540">Nuclease</keyword>
<proteinExistence type="predicted"/>
<gene>
    <name evidence="1" type="ORF">CPT_Moonbeam117</name>
</gene>
<evidence type="ECO:0000313" key="1">
    <source>
        <dbReference type="EMBL" id="AIW03515.1"/>
    </source>
</evidence>
<dbReference type="EMBL" id="KM236246">
    <property type="protein sequence ID" value="AIW03515.1"/>
    <property type="molecule type" value="Genomic_DNA"/>
</dbReference>
<dbReference type="SUPFAM" id="SSF64496">
    <property type="entry name" value="DNA-binding domain of intron-encoded endonucleases"/>
    <property type="match status" value="2"/>
</dbReference>
<accession>A0A0A0RN70</accession>
<evidence type="ECO:0000313" key="2">
    <source>
        <dbReference type="Proteomes" id="UP000030207"/>
    </source>
</evidence>
<dbReference type="SMART" id="SM00497">
    <property type="entry name" value="IENR1"/>
    <property type="match status" value="2"/>
</dbReference>